<evidence type="ECO:0000313" key="9">
    <source>
        <dbReference type="EMBL" id="GEC08098.1"/>
    </source>
</evidence>
<keyword evidence="6 7" id="KW-0503">Monooxygenase</keyword>
<dbReference type="Proteomes" id="UP000317881">
    <property type="component" value="Unassembled WGS sequence"/>
</dbReference>
<evidence type="ECO:0000256" key="3">
    <source>
        <dbReference type="ARBA" id="ARBA00022723"/>
    </source>
</evidence>
<dbReference type="AlphaFoldDB" id="A0A4Y3VPH7"/>
<dbReference type="PANTHER" id="PTHR46696">
    <property type="entry name" value="P450, PUTATIVE (EUROFUNG)-RELATED"/>
    <property type="match status" value="1"/>
</dbReference>
<dbReference type="EMBL" id="BJND01000046">
    <property type="protein sequence ID" value="GEC08098.1"/>
    <property type="molecule type" value="Genomic_DNA"/>
</dbReference>
<dbReference type="InterPro" id="IPR001128">
    <property type="entry name" value="Cyt_P450"/>
</dbReference>
<gene>
    <name evidence="9" type="ORF">SSP24_57530</name>
</gene>
<evidence type="ECO:0000256" key="4">
    <source>
        <dbReference type="ARBA" id="ARBA00023002"/>
    </source>
</evidence>
<dbReference type="GO" id="GO:0016705">
    <property type="term" value="F:oxidoreductase activity, acting on paired donors, with incorporation or reduction of molecular oxygen"/>
    <property type="evidence" value="ECO:0007669"/>
    <property type="project" value="InterPro"/>
</dbReference>
<evidence type="ECO:0000256" key="6">
    <source>
        <dbReference type="ARBA" id="ARBA00023033"/>
    </source>
</evidence>
<dbReference type="InterPro" id="IPR036396">
    <property type="entry name" value="Cyt_P450_sf"/>
</dbReference>
<keyword evidence="2 7" id="KW-0349">Heme</keyword>
<keyword evidence="4 7" id="KW-0560">Oxidoreductase</keyword>
<dbReference type="GO" id="GO:0004497">
    <property type="term" value="F:monooxygenase activity"/>
    <property type="evidence" value="ECO:0007669"/>
    <property type="project" value="UniProtKB-KW"/>
</dbReference>
<dbReference type="GO" id="GO:0005506">
    <property type="term" value="F:iron ion binding"/>
    <property type="evidence" value="ECO:0007669"/>
    <property type="project" value="InterPro"/>
</dbReference>
<dbReference type="InterPro" id="IPR017972">
    <property type="entry name" value="Cyt_P450_CS"/>
</dbReference>
<keyword evidence="3 7" id="KW-0479">Metal-binding</keyword>
<dbReference type="SUPFAM" id="SSF48264">
    <property type="entry name" value="Cytochrome P450"/>
    <property type="match status" value="1"/>
</dbReference>
<evidence type="ECO:0000256" key="1">
    <source>
        <dbReference type="ARBA" id="ARBA00010617"/>
    </source>
</evidence>
<name>A0A4Y3VPH7_9ACTN</name>
<dbReference type="Gene3D" id="1.10.630.10">
    <property type="entry name" value="Cytochrome P450"/>
    <property type="match status" value="1"/>
</dbReference>
<evidence type="ECO:0000256" key="2">
    <source>
        <dbReference type="ARBA" id="ARBA00022617"/>
    </source>
</evidence>
<proteinExistence type="inferred from homology"/>
<dbReference type="OrthoDB" id="5500002at2"/>
<dbReference type="FunFam" id="1.10.630.10:FF:000018">
    <property type="entry name" value="Cytochrome P450 monooxygenase"/>
    <property type="match status" value="1"/>
</dbReference>
<sequence length="433" mass="47031">MTEQSAPLRTDPPHTDPSRTDPSRTDPLPIDPSGSDIHAEGARLRARGPVAQAELPGGVTAWVVTDDALARSLLTDDRVSKDAYLHWPAWENGEGELARSWPLASWVAERSMINAYGGDHRRLRKLVAKAFTARRTAALRPTVQTLVADLLDDIAATTPGHPVDIRGDFAYPLAIRVICELLGIPHDMRADLFRVVADMFRTSATLEEVQATGEELHGLMTALIAHKRRTPGDDLVSALIAARDDEESAGLDEVELVDMVLLMIGAGHETTVNLLDQAIHSLLTHPEQLRLIENGDASWDDAIDEALRHEAPIANLPMRFAVEDIEAGQVTIAKGDALIISYSAIGRDPAVHGADADAFDISRPTRQDHISFGYGVHRCVGAPLARLEASLALPMLFARFPGISLAVTTDRLQPLESFVSNGHRTLPVLLKQA</sequence>
<dbReference type="PROSITE" id="PS00086">
    <property type="entry name" value="CYTOCHROME_P450"/>
    <property type="match status" value="1"/>
</dbReference>
<accession>A0A4Y3VPH7</accession>
<feature type="compositionally biased region" description="Basic and acidic residues" evidence="8">
    <location>
        <begin position="11"/>
        <end position="24"/>
    </location>
</feature>
<dbReference type="InterPro" id="IPR002397">
    <property type="entry name" value="Cyt_P450_B"/>
</dbReference>
<evidence type="ECO:0000313" key="10">
    <source>
        <dbReference type="Proteomes" id="UP000317881"/>
    </source>
</evidence>
<evidence type="ECO:0000256" key="8">
    <source>
        <dbReference type="SAM" id="MobiDB-lite"/>
    </source>
</evidence>
<feature type="region of interest" description="Disordered" evidence="8">
    <location>
        <begin position="1"/>
        <end position="37"/>
    </location>
</feature>
<keyword evidence="10" id="KW-1185">Reference proteome</keyword>
<reference evidence="9 10" key="1">
    <citation type="submission" date="2019-06" db="EMBL/GenBank/DDBJ databases">
        <title>Whole genome shotgun sequence of Streptomyces spinoverrucosus NBRC 14228.</title>
        <authorList>
            <person name="Hosoyama A."/>
            <person name="Uohara A."/>
            <person name="Ohji S."/>
            <person name="Ichikawa N."/>
        </authorList>
    </citation>
    <scope>NUCLEOTIDE SEQUENCE [LARGE SCALE GENOMIC DNA]</scope>
    <source>
        <strain evidence="9 10">NBRC 14228</strain>
    </source>
</reference>
<comment type="caution">
    <text evidence="9">The sequence shown here is derived from an EMBL/GenBank/DDBJ whole genome shotgun (WGS) entry which is preliminary data.</text>
</comment>
<dbReference type="PRINTS" id="PR00359">
    <property type="entry name" value="BP450"/>
</dbReference>
<comment type="similarity">
    <text evidence="1 7">Belongs to the cytochrome P450 family.</text>
</comment>
<keyword evidence="5 7" id="KW-0408">Iron</keyword>
<evidence type="ECO:0000256" key="5">
    <source>
        <dbReference type="ARBA" id="ARBA00023004"/>
    </source>
</evidence>
<dbReference type="Pfam" id="PF00067">
    <property type="entry name" value="p450"/>
    <property type="match status" value="2"/>
</dbReference>
<dbReference type="GO" id="GO:0020037">
    <property type="term" value="F:heme binding"/>
    <property type="evidence" value="ECO:0007669"/>
    <property type="project" value="InterPro"/>
</dbReference>
<evidence type="ECO:0000256" key="7">
    <source>
        <dbReference type="RuleBase" id="RU000461"/>
    </source>
</evidence>
<dbReference type="CDD" id="cd11029">
    <property type="entry name" value="CYP107-like"/>
    <property type="match status" value="1"/>
</dbReference>
<protein>
    <submittedName>
        <fullName evidence="9">Cytochrome P450</fullName>
    </submittedName>
</protein>
<organism evidence="9 10">
    <name type="scientific">Streptomyces spinoverrucosus</name>
    <dbReference type="NCBI Taxonomy" id="284043"/>
    <lineage>
        <taxon>Bacteria</taxon>
        <taxon>Bacillati</taxon>
        <taxon>Actinomycetota</taxon>
        <taxon>Actinomycetes</taxon>
        <taxon>Kitasatosporales</taxon>
        <taxon>Streptomycetaceae</taxon>
        <taxon>Streptomyces</taxon>
    </lineage>
</organism>
<dbReference type="PANTHER" id="PTHR46696:SF1">
    <property type="entry name" value="CYTOCHROME P450 YJIB-RELATED"/>
    <property type="match status" value="1"/>
</dbReference>